<organism evidence="1">
    <name type="scientific">marine sediment metagenome</name>
    <dbReference type="NCBI Taxonomy" id="412755"/>
    <lineage>
        <taxon>unclassified sequences</taxon>
        <taxon>metagenomes</taxon>
        <taxon>ecological metagenomes</taxon>
    </lineage>
</organism>
<gene>
    <name evidence="1" type="ORF">LCGC14_0829220</name>
</gene>
<protein>
    <submittedName>
        <fullName evidence="1">Uncharacterized protein</fullName>
    </submittedName>
</protein>
<comment type="caution">
    <text evidence="1">The sequence shown here is derived from an EMBL/GenBank/DDBJ whole genome shotgun (WGS) entry which is preliminary data.</text>
</comment>
<dbReference type="AlphaFoldDB" id="A0A0F9S1C4"/>
<proteinExistence type="predicted"/>
<accession>A0A0F9S1C4</accession>
<name>A0A0F9S1C4_9ZZZZ</name>
<reference evidence="1" key="1">
    <citation type="journal article" date="2015" name="Nature">
        <title>Complex archaea that bridge the gap between prokaryotes and eukaryotes.</title>
        <authorList>
            <person name="Spang A."/>
            <person name="Saw J.H."/>
            <person name="Jorgensen S.L."/>
            <person name="Zaremba-Niedzwiedzka K."/>
            <person name="Martijn J."/>
            <person name="Lind A.E."/>
            <person name="van Eijk R."/>
            <person name="Schleper C."/>
            <person name="Guy L."/>
            <person name="Ettema T.J."/>
        </authorList>
    </citation>
    <scope>NUCLEOTIDE SEQUENCE</scope>
</reference>
<evidence type="ECO:0000313" key="1">
    <source>
        <dbReference type="EMBL" id="KKN30931.1"/>
    </source>
</evidence>
<dbReference type="EMBL" id="LAZR01002370">
    <property type="protein sequence ID" value="KKN30931.1"/>
    <property type="molecule type" value="Genomic_DNA"/>
</dbReference>
<sequence length="78" mass="8665">MTDPNPQEKDARTSQLHALYRDVGRLIALEEASKAPRILIDGDIEVAWPQTVKNQINARIVTKMAAIAGQVRDLQNAE</sequence>